<feature type="domain" description="C2H2-type" evidence="7">
    <location>
        <begin position="240"/>
        <end position="269"/>
    </location>
</feature>
<dbReference type="Gene3D" id="3.30.160.60">
    <property type="entry name" value="Classic Zinc Finger"/>
    <property type="match status" value="3"/>
</dbReference>
<evidence type="ECO:0000259" key="7">
    <source>
        <dbReference type="PROSITE" id="PS50157"/>
    </source>
</evidence>
<keyword evidence="5" id="KW-0175">Coiled coil</keyword>
<dbReference type="PROSITE" id="PS50157">
    <property type="entry name" value="ZINC_FINGER_C2H2_2"/>
    <property type="match status" value="2"/>
</dbReference>
<dbReference type="PANTHER" id="PTHR23235:SF130">
    <property type="entry name" value="ZINC FINGER PROTEIN 367"/>
    <property type="match status" value="1"/>
</dbReference>
<dbReference type="PANTHER" id="PTHR23235">
    <property type="entry name" value="KRUEPPEL-LIKE TRANSCRIPTION FACTOR"/>
    <property type="match status" value="1"/>
</dbReference>
<dbReference type="Proteomes" id="UP001151699">
    <property type="component" value="Chromosome A"/>
</dbReference>
<keyword evidence="2 4" id="KW-0863">Zinc-finger</keyword>
<protein>
    <submittedName>
        <fullName evidence="8">Zinc finger protein</fullName>
    </submittedName>
</protein>
<dbReference type="EMBL" id="WJQU01000001">
    <property type="protein sequence ID" value="KAJ6645629.1"/>
    <property type="molecule type" value="Genomic_DNA"/>
</dbReference>
<reference evidence="8" key="1">
    <citation type="submission" date="2022-07" db="EMBL/GenBank/DDBJ databases">
        <authorList>
            <person name="Trinca V."/>
            <person name="Uliana J.V.C."/>
            <person name="Torres T.T."/>
            <person name="Ward R.J."/>
            <person name="Monesi N."/>
        </authorList>
    </citation>
    <scope>NUCLEOTIDE SEQUENCE</scope>
    <source>
        <strain evidence="8">HSMRA1968</strain>
        <tissue evidence="8">Whole embryos</tissue>
    </source>
</reference>
<dbReference type="GO" id="GO:0008270">
    <property type="term" value="F:zinc ion binding"/>
    <property type="evidence" value="ECO:0007669"/>
    <property type="project" value="UniProtKB-KW"/>
</dbReference>
<dbReference type="FunFam" id="3.30.160.60:FF:000474">
    <property type="entry name" value="zinc finger protein 367"/>
    <property type="match status" value="1"/>
</dbReference>
<evidence type="ECO:0000256" key="4">
    <source>
        <dbReference type="PROSITE-ProRule" id="PRU00042"/>
    </source>
</evidence>
<evidence type="ECO:0000313" key="8">
    <source>
        <dbReference type="EMBL" id="KAJ6645629.1"/>
    </source>
</evidence>
<evidence type="ECO:0000256" key="2">
    <source>
        <dbReference type="ARBA" id="ARBA00022771"/>
    </source>
</evidence>
<keyword evidence="9" id="KW-1185">Reference proteome</keyword>
<sequence>MALNTPKRIRTLASLASSPPSNSEYGSPPWQATNSSTCGSPEFIVNQQVCEKNENRRGRPRSEAITFLMQEGSTSPSSIKCGYCNRVFPREKSLQAHLRTHTDPERGFNINKLLLGNREQLKPDTITAIRVVRDAISIYNKVEDFPINRRLLDLCASARQKYFLHLDVEKQQKELELKEKQNQAKEDDIRKKKAESNVKVQKLETLIAEEALKLKVADRLIDEANESLSSLVEREGERPHPCDYPGCTRAFTQSGQLKTHQRLHTGERPFVCSVSNCQQRFTHANRHCPEHPYDQLKRCDDFVIPAVSEQNSEVIKWLEKYRMEKEERTPTRKTPKQSKEMQSDNNENSEVECPTTPNNPFKSRKGLMVELDMNAGLTSPITTKIKATPKVIQWNDVQIRDEDSGDDEATPASSTFNPKKRWIREAWHDDLAKPLETTVVRTTQIADKQVNPNETRPTVLMVASKDKTMPLIDLTAVVDTSNNVASHRTQEECSEVRIENLYQPNFASPVANRKWMGALALMQLASDEDNKASHFVRYTQL</sequence>
<organism evidence="8 9">
    <name type="scientific">Pseudolycoriella hygida</name>
    <dbReference type="NCBI Taxonomy" id="35572"/>
    <lineage>
        <taxon>Eukaryota</taxon>
        <taxon>Metazoa</taxon>
        <taxon>Ecdysozoa</taxon>
        <taxon>Arthropoda</taxon>
        <taxon>Hexapoda</taxon>
        <taxon>Insecta</taxon>
        <taxon>Pterygota</taxon>
        <taxon>Neoptera</taxon>
        <taxon>Endopterygota</taxon>
        <taxon>Diptera</taxon>
        <taxon>Nematocera</taxon>
        <taxon>Sciaroidea</taxon>
        <taxon>Sciaridae</taxon>
        <taxon>Pseudolycoriella</taxon>
    </lineage>
</organism>
<keyword evidence="1" id="KW-0479">Metal-binding</keyword>
<feature type="compositionally biased region" description="Low complexity" evidence="6">
    <location>
        <begin position="12"/>
        <end position="21"/>
    </location>
</feature>
<dbReference type="GO" id="GO:0000978">
    <property type="term" value="F:RNA polymerase II cis-regulatory region sequence-specific DNA binding"/>
    <property type="evidence" value="ECO:0007669"/>
    <property type="project" value="TreeGrafter"/>
</dbReference>
<evidence type="ECO:0000313" key="9">
    <source>
        <dbReference type="Proteomes" id="UP001151699"/>
    </source>
</evidence>
<dbReference type="PROSITE" id="PS00028">
    <property type="entry name" value="ZINC_FINGER_C2H2_1"/>
    <property type="match status" value="2"/>
</dbReference>
<feature type="domain" description="C2H2-type" evidence="7">
    <location>
        <begin position="79"/>
        <end position="106"/>
    </location>
</feature>
<feature type="compositionally biased region" description="Polar residues" evidence="6">
    <location>
        <begin position="22"/>
        <end position="37"/>
    </location>
</feature>
<keyword evidence="3" id="KW-0862">Zinc</keyword>
<feature type="coiled-coil region" evidence="5">
    <location>
        <begin position="168"/>
        <end position="234"/>
    </location>
</feature>
<evidence type="ECO:0000256" key="1">
    <source>
        <dbReference type="ARBA" id="ARBA00022723"/>
    </source>
</evidence>
<name>A0A9Q0N8M1_9DIPT</name>
<feature type="region of interest" description="Disordered" evidence="6">
    <location>
        <begin position="324"/>
        <end position="363"/>
    </location>
</feature>
<feature type="region of interest" description="Disordered" evidence="6">
    <location>
        <begin position="1"/>
        <end position="37"/>
    </location>
</feature>
<accession>A0A9Q0N8M1</accession>
<gene>
    <name evidence="8" type="primary">Znf367</name>
    <name evidence="8" type="ORF">Bhyg_00836</name>
</gene>
<dbReference type="SUPFAM" id="SSF57667">
    <property type="entry name" value="beta-beta-alpha zinc fingers"/>
    <property type="match status" value="2"/>
</dbReference>
<evidence type="ECO:0000256" key="6">
    <source>
        <dbReference type="SAM" id="MobiDB-lite"/>
    </source>
</evidence>
<dbReference type="InterPro" id="IPR013087">
    <property type="entry name" value="Znf_C2H2_type"/>
</dbReference>
<dbReference type="AlphaFoldDB" id="A0A9Q0N8M1"/>
<dbReference type="SMART" id="SM00355">
    <property type="entry name" value="ZnF_C2H2"/>
    <property type="match status" value="2"/>
</dbReference>
<dbReference type="InterPro" id="IPR036236">
    <property type="entry name" value="Znf_C2H2_sf"/>
</dbReference>
<evidence type="ECO:0000256" key="5">
    <source>
        <dbReference type="SAM" id="Coils"/>
    </source>
</evidence>
<dbReference type="OrthoDB" id="3437960at2759"/>
<evidence type="ECO:0000256" key="3">
    <source>
        <dbReference type="ARBA" id="ARBA00022833"/>
    </source>
</evidence>
<dbReference type="Pfam" id="PF00096">
    <property type="entry name" value="zf-C2H2"/>
    <property type="match status" value="2"/>
</dbReference>
<comment type="caution">
    <text evidence="8">The sequence shown here is derived from an EMBL/GenBank/DDBJ whole genome shotgun (WGS) entry which is preliminary data.</text>
</comment>
<proteinExistence type="predicted"/>
<dbReference type="GO" id="GO:0000981">
    <property type="term" value="F:DNA-binding transcription factor activity, RNA polymerase II-specific"/>
    <property type="evidence" value="ECO:0007669"/>
    <property type="project" value="TreeGrafter"/>
</dbReference>